<organism evidence="3 4">
    <name type="scientific">Actinacidiphila paucisporea</name>
    <dbReference type="NCBI Taxonomy" id="310782"/>
    <lineage>
        <taxon>Bacteria</taxon>
        <taxon>Bacillati</taxon>
        <taxon>Actinomycetota</taxon>
        <taxon>Actinomycetes</taxon>
        <taxon>Kitasatosporales</taxon>
        <taxon>Streptomycetaceae</taxon>
        <taxon>Actinacidiphila</taxon>
    </lineage>
</organism>
<dbReference type="Gene3D" id="2.60.40.10">
    <property type="entry name" value="Immunoglobulins"/>
    <property type="match status" value="1"/>
</dbReference>
<feature type="region of interest" description="Disordered" evidence="1">
    <location>
        <begin position="299"/>
        <end position="342"/>
    </location>
</feature>
<gene>
    <name evidence="3" type="ORF">SAMN05216499_121104</name>
</gene>
<evidence type="ECO:0000313" key="3">
    <source>
        <dbReference type="EMBL" id="SHN12506.1"/>
    </source>
</evidence>
<evidence type="ECO:0000256" key="2">
    <source>
        <dbReference type="SAM" id="Phobius"/>
    </source>
</evidence>
<dbReference type="InterPro" id="IPR013783">
    <property type="entry name" value="Ig-like_fold"/>
</dbReference>
<dbReference type="Proteomes" id="UP000184111">
    <property type="component" value="Unassembled WGS sequence"/>
</dbReference>
<feature type="compositionally biased region" description="Low complexity" evidence="1">
    <location>
        <begin position="300"/>
        <end position="337"/>
    </location>
</feature>
<keyword evidence="2" id="KW-0472">Membrane</keyword>
<proteinExistence type="predicted"/>
<evidence type="ECO:0000313" key="4">
    <source>
        <dbReference type="Proteomes" id="UP000184111"/>
    </source>
</evidence>
<sequence length="374" mass="38346">MRTRVGPGSGEAPGWRAKAAAWVAVAAVVGLTLVGAAGRATAQGTGVDLTVFLGETGQVAPGNTFDIDASVTPVDRKDVGTYDGKGELTVDLPDGVTFEKAMDYPDDCTPSADRHTVHCPMSSDYIGGGQFRLKVDKSVPDGTTLTYSATVHAPDVDDPNPANDTVTRTLLVKSGPDLSLRWEGPTTVHAGTDNVSTPLVVTNHGPGVASLSFVVTYDNVDGVGESANLQPECGADPWEFECSTGPLEPGQSAEIPFVWGFGPQSAGKTFHIQAGYPQFPSSDDPTPEDNTPLRTIRILPADATSTPKPTASATSSASATAGTAATSGTSGTSPDGSELADTGAGDGVRPLILAASASVLLGGILVLTRRLRRS</sequence>
<name>A0A1M7P7W8_9ACTN</name>
<dbReference type="GO" id="GO:0005975">
    <property type="term" value="P:carbohydrate metabolic process"/>
    <property type="evidence" value="ECO:0007669"/>
    <property type="project" value="UniProtKB-ARBA"/>
</dbReference>
<accession>A0A1M7P7W8</accession>
<evidence type="ECO:0008006" key="5">
    <source>
        <dbReference type="Google" id="ProtNLM"/>
    </source>
</evidence>
<dbReference type="AlphaFoldDB" id="A0A1M7P7W8"/>
<keyword evidence="2" id="KW-1133">Transmembrane helix</keyword>
<evidence type="ECO:0000256" key="1">
    <source>
        <dbReference type="SAM" id="MobiDB-lite"/>
    </source>
</evidence>
<dbReference type="STRING" id="310782.SAMN05216499_121104"/>
<dbReference type="EMBL" id="FRBI01000021">
    <property type="protein sequence ID" value="SHN12506.1"/>
    <property type="molecule type" value="Genomic_DNA"/>
</dbReference>
<keyword evidence="2" id="KW-0812">Transmembrane</keyword>
<keyword evidence="4" id="KW-1185">Reference proteome</keyword>
<protein>
    <recommendedName>
        <fullName evidence="5">Gram-positive cocci surface proteins LPxTG domain-containing protein</fullName>
    </recommendedName>
</protein>
<reference evidence="3 4" key="1">
    <citation type="submission" date="2016-11" db="EMBL/GenBank/DDBJ databases">
        <authorList>
            <person name="Jaros S."/>
            <person name="Januszkiewicz K."/>
            <person name="Wedrychowicz H."/>
        </authorList>
    </citation>
    <scope>NUCLEOTIDE SEQUENCE [LARGE SCALE GENOMIC DNA]</scope>
    <source>
        <strain evidence="3 4">CGMCC 4.2025</strain>
    </source>
</reference>
<feature type="transmembrane region" description="Helical" evidence="2">
    <location>
        <begin position="351"/>
        <end position="368"/>
    </location>
</feature>